<dbReference type="Proteomes" id="UP000777438">
    <property type="component" value="Unassembled WGS sequence"/>
</dbReference>
<dbReference type="InterPro" id="IPR002016">
    <property type="entry name" value="Haem_peroxidase"/>
</dbReference>
<proteinExistence type="inferred from homology"/>
<evidence type="ECO:0000256" key="4">
    <source>
        <dbReference type="RuleBase" id="RU004241"/>
    </source>
</evidence>
<dbReference type="PROSITE" id="PS50873">
    <property type="entry name" value="PEROXIDASE_4"/>
    <property type="match status" value="1"/>
</dbReference>
<evidence type="ECO:0000313" key="8">
    <source>
        <dbReference type="Proteomes" id="UP000777438"/>
    </source>
</evidence>
<evidence type="ECO:0000256" key="1">
    <source>
        <dbReference type="ARBA" id="ARBA00022559"/>
    </source>
</evidence>
<evidence type="ECO:0000256" key="3">
    <source>
        <dbReference type="ARBA" id="ARBA00023002"/>
    </source>
</evidence>
<evidence type="ECO:0000313" key="7">
    <source>
        <dbReference type="EMBL" id="KAH6898051.1"/>
    </source>
</evidence>
<feature type="chain" id="PRO_5040543321" description="Peroxidase" evidence="5">
    <location>
        <begin position="18"/>
        <end position="532"/>
    </location>
</feature>
<evidence type="ECO:0000259" key="6">
    <source>
        <dbReference type="PROSITE" id="PS50873"/>
    </source>
</evidence>
<dbReference type="Pfam" id="PF00141">
    <property type="entry name" value="peroxidase"/>
    <property type="match status" value="1"/>
</dbReference>
<gene>
    <name evidence="7" type="ORF">B0T10DRAFT_99610</name>
</gene>
<comment type="caution">
    <text evidence="7">The sequence shown here is derived from an EMBL/GenBank/DDBJ whole genome shotgun (WGS) entry which is preliminary data.</text>
</comment>
<accession>A0A9P8WEP9</accession>
<protein>
    <recommendedName>
        <fullName evidence="5">Peroxidase</fullName>
        <ecNumber evidence="5">1.11.1.-</ecNumber>
    </recommendedName>
</protein>
<dbReference type="Gene3D" id="1.10.420.10">
    <property type="entry name" value="Peroxidase, domain 2"/>
    <property type="match status" value="1"/>
</dbReference>
<comment type="similarity">
    <text evidence="4">Belongs to the peroxidase family.</text>
</comment>
<feature type="signal peptide" evidence="5">
    <location>
        <begin position="1"/>
        <end position="17"/>
    </location>
</feature>
<dbReference type="PRINTS" id="PR00458">
    <property type="entry name" value="PEROXIDASE"/>
</dbReference>
<reference evidence="7 8" key="1">
    <citation type="journal article" date="2021" name="Nat. Commun.">
        <title>Genetic determinants of endophytism in the Arabidopsis root mycobiome.</title>
        <authorList>
            <person name="Mesny F."/>
            <person name="Miyauchi S."/>
            <person name="Thiergart T."/>
            <person name="Pickel B."/>
            <person name="Atanasova L."/>
            <person name="Karlsson M."/>
            <person name="Huettel B."/>
            <person name="Barry K.W."/>
            <person name="Haridas S."/>
            <person name="Chen C."/>
            <person name="Bauer D."/>
            <person name="Andreopoulos W."/>
            <person name="Pangilinan J."/>
            <person name="LaButti K."/>
            <person name="Riley R."/>
            <person name="Lipzen A."/>
            <person name="Clum A."/>
            <person name="Drula E."/>
            <person name="Henrissat B."/>
            <person name="Kohler A."/>
            <person name="Grigoriev I.V."/>
            <person name="Martin F.M."/>
            <person name="Hacquard S."/>
        </authorList>
    </citation>
    <scope>NUCLEOTIDE SEQUENCE [LARGE SCALE GENOMIC DNA]</scope>
    <source>
        <strain evidence="7 8">MPI-CAGE-CH-0241</strain>
    </source>
</reference>
<feature type="domain" description="Plant heme peroxidase family profile" evidence="6">
    <location>
        <begin position="119"/>
        <end position="324"/>
    </location>
</feature>
<dbReference type="GO" id="GO:0034599">
    <property type="term" value="P:cellular response to oxidative stress"/>
    <property type="evidence" value="ECO:0007669"/>
    <property type="project" value="InterPro"/>
</dbReference>
<keyword evidence="8" id="KW-1185">Reference proteome</keyword>
<dbReference type="InterPro" id="IPR010255">
    <property type="entry name" value="Haem_peroxidase_sf"/>
</dbReference>
<dbReference type="InterPro" id="IPR044831">
    <property type="entry name" value="Ccp1-like"/>
</dbReference>
<dbReference type="GO" id="GO:0000302">
    <property type="term" value="P:response to reactive oxygen species"/>
    <property type="evidence" value="ECO:0007669"/>
    <property type="project" value="TreeGrafter"/>
</dbReference>
<keyword evidence="2" id="KW-0349">Heme</keyword>
<dbReference type="GO" id="GO:0042744">
    <property type="term" value="P:hydrogen peroxide catabolic process"/>
    <property type="evidence" value="ECO:0007669"/>
    <property type="project" value="TreeGrafter"/>
</dbReference>
<dbReference type="PANTHER" id="PTHR31356:SF53">
    <property type="entry name" value="HEME PEROXIDASE"/>
    <property type="match status" value="1"/>
</dbReference>
<evidence type="ECO:0000256" key="5">
    <source>
        <dbReference type="RuleBase" id="RU363051"/>
    </source>
</evidence>
<dbReference type="Gene3D" id="1.10.520.10">
    <property type="match status" value="1"/>
</dbReference>
<dbReference type="EMBL" id="JAGPYM010000002">
    <property type="protein sequence ID" value="KAH6898051.1"/>
    <property type="molecule type" value="Genomic_DNA"/>
</dbReference>
<dbReference type="OrthoDB" id="5985073at2759"/>
<dbReference type="SUPFAM" id="SSF48113">
    <property type="entry name" value="Heme-dependent peroxidases"/>
    <property type="match status" value="1"/>
</dbReference>
<dbReference type="GO" id="GO:0004601">
    <property type="term" value="F:peroxidase activity"/>
    <property type="evidence" value="ECO:0007669"/>
    <property type="project" value="UniProtKB-KW"/>
</dbReference>
<dbReference type="GO" id="GO:0020037">
    <property type="term" value="F:heme binding"/>
    <property type="evidence" value="ECO:0007669"/>
    <property type="project" value="UniProtKB-UniRule"/>
</dbReference>
<name>A0A9P8WEP9_9HYPO</name>
<organism evidence="7 8">
    <name type="scientific">Thelonectria olida</name>
    <dbReference type="NCBI Taxonomy" id="1576542"/>
    <lineage>
        <taxon>Eukaryota</taxon>
        <taxon>Fungi</taxon>
        <taxon>Dikarya</taxon>
        <taxon>Ascomycota</taxon>
        <taxon>Pezizomycotina</taxon>
        <taxon>Sordariomycetes</taxon>
        <taxon>Hypocreomycetidae</taxon>
        <taxon>Hypocreales</taxon>
        <taxon>Nectriaceae</taxon>
        <taxon>Thelonectria</taxon>
    </lineage>
</organism>
<evidence type="ECO:0000256" key="2">
    <source>
        <dbReference type="ARBA" id="ARBA00022617"/>
    </source>
</evidence>
<keyword evidence="3 5" id="KW-0560">Oxidoreductase</keyword>
<keyword evidence="1 5" id="KW-0575">Peroxidase</keyword>
<dbReference type="PANTHER" id="PTHR31356">
    <property type="entry name" value="THYLAKOID LUMENAL 29 KDA PROTEIN, CHLOROPLASTIC-RELATED"/>
    <property type="match status" value="1"/>
</dbReference>
<keyword evidence="2" id="KW-0408">Iron</keyword>
<dbReference type="EC" id="1.11.1.-" evidence="5"/>
<keyword evidence="2" id="KW-0479">Metal-binding</keyword>
<keyword evidence="5" id="KW-0732">Signal</keyword>
<dbReference type="AlphaFoldDB" id="A0A9P8WEP9"/>
<sequence length="532" mass="58009">MKNAILIALAVIPFVSADLVWPSKWDELEDFYSMLSGYNRRGFADAVNPCDFGSNVPGRHNAAQWIRTAFHDMATHDAKAGTGGIDASIFWELNRPENPGDAFENTFGFFSGFHSIRASASDLIALGVVTANGVCNGPKMAMRAGRIDANKAGPTGVPEPSTDLKTTLGTFQKAGFTKQDMIAMVACGHSLGGVHSVDFPDVTSIKKDPNNDTLVPFQKNIGSINNGVVTEFLDGTTKNPLVVARNKTLNSDKRIFSSDQKYMSTLKDPKTFQSVCGDIFTRMIETVPKNVKLTDAITPYDVKPYIDHLSLNAKGDLSFQGTVRLRITKGSGRDVDNLAVKLIYADRDGKGKTAITATRANFQNGLTSGLYGEVFVSFEFDATIKSKTGISKFWIEETNPKTKKTKTHDNQRTGGYPINDNVLYQMSQSCLDTDKFANGKFPITVTAMVREQSASSPLSLRVIQKVPRKGISVPRLQSEVTNFTATGKKQSGYVAYRASTRTTDSTTFDILLGSKVVVDFQRMGAMPSTCPK</sequence>
<dbReference type="GO" id="GO:0046872">
    <property type="term" value="F:metal ion binding"/>
    <property type="evidence" value="ECO:0007669"/>
    <property type="project" value="UniProtKB-UniRule"/>
</dbReference>